<dbReference type="InterPro" id="IPR015797">
    <property type="entry name" value="NUDIX_hydrolase-like_dom_sf"/>
</dbReference>
<feature type="domain" description="Nudix hydrolase" evidence="3">
    <location>
        <begin position="7"/>
        <end position="144"/>
    </location>
</feature>
<dbReference type="SUPFAM" id="SSF55811">
    <property type="entry name" value="Nudix"/>
    <property type="match status" value="1"/>
</dbReference>
<evidence type="ECO:0000259" key="3">
    <source>
        <dbReference type="PROSITE" id="PS51462"/>
    </source>
</evidence>
<accession>A0A1N6UQM6</accession>
<dbReference type="PROSITE" id="PS51462">
    <property type="entry name" value="NUDIX"/>
    <property type="match status" value="1"/>
</dbReference>
<reference evidence="4 5" key="1">
    <citation type="submission" date="2017-01" db="EMBL/GenBank/DDBJ databases">
        <authorList>
            <person name="Mah S.A."/>
            <person name="Swanson W.J."/>
            <person name="Moy G.W."/>
            <person name="Vacquier V.D."/>
        </authorList>
    </citation>
    <scope>NUCLEOTIDE SEQUENCE [LARGE SCALE GENOMIC DNA]</scope>
    <source>
        <strain evidence="4 5">DSM 7027</strain>
    </source>
</reference>
<evidence type="ECO:0000256" key="1">
    <source>
        <dbReference type="ARBA" id="ARBA00001946"/>
    </source>
</evidence>
<dbReference type="CDD" id="cd18880">
    <property type="entry name" value="NUDIX_ADPRase"/>
    <property type="match status" value="1"/>
</dbReference>
<keyword evidence="2" id="KW-0378">Hydrolase</keyword>
<dbReference type="Pfam" id="PF00293">
    <property type="entry name" value="NUDIX"/>
    <property type="match status" value="1"/>
</dbReference>
<dbReference type="STRING" id="49186.SAMN05421647_107165"/>
<dbReference type="EMBL" id="FTMN01000007">
    <property type="protein sequence ID" value="SIQ67978.1"/>
    <property type="molecule type" value="Genomic_DNA"/>
</dbReference>
<evidence type="ECO:0000313" key="4">
    <source>
        <dbReference type="EMBL" id="SIQ67978.1"/>
    </source>
</evidence>
<dbReference type="AlphaFoldDB" id="A0A1N6UQM6"/>
<dbReference type="InterPro" id="IPR000086">
    <property type="entry name" value="NUDIX_hydrolase_dom"/>
</dbReference>
<evidence type="ECO:0000313" key="5">
    <source>
        <dbReference type="Proteomes" id="UP000186895"/>
    </source>
</evidence>
<evidence type="ECO:0000256" key="2">
    <source>
        <dbReference type="ARBA" id="ARBA00022801"/>
    </source>
</evidence>
<dbReference type="RefSeq" id="WP_076464025.1">
    <property type="nucleotide sequence ID" value="NZ_FTMN01000007.1"/>
</dbReference>
<dbReference type="PANTHER" id="PTHR43046:SF14">
    <property type="entry name" value="MUTT_NUDIX FAMILY PROTEIN"/>
    <property type="match status" value="1"/>
</dbReference>
<proteinExistence type="predicted"/>
<name>A0A1N6UQM6_9GAMM</name>
<keyword evidence="5" id="KW-1185">Reference proteome</keyword>
<comment type="cofactor">
    <cofactor evidence="1">
        <name>Mg(2+)</name>
        <dbReference type="ChEBI" id="CHEBI:18420"/>
    </cofactor>
</comment>
<dbReference type="eggNOG" id="COG1051">
    <property type="taxonomic scope" value="Bacteria"/>
</dbReference>
<dbReference type="Gene3D" id="3.90.79.10">
    <property type="entry name" value="Nucleoside Triphosphate Pyrophosphohydrolase"/>
    <property type="match status" value="1"/>
</dbReference>
<dbReference type="GO" id="GO:0016787">
    <property type="term" value="F:hydrolase activity"/>
    <property type="evidence" value="ECO:0007669"/>
    <property type="project" value="UniProtKB-KW"/>
</dbReference>
<dbReference type="PANTHER" id="PTHR43046">
    <property type="entry name" value="GDP-MANNOSE MANNOSYL HYDROLASE"/>
    <property type="match status" value="1"/>
</dbReference>
<organism evidence="4 5">
    <name type="scientific">Marinobacterium stanieri</name>
    <dbReference type="NCBI Taxonomy" id="49186"/>
    <lineage>
        <taxon>Bacteria</taxon>
        <taxon>Pseudomonadati</taxon>
        <taxon>Pseudomonadota</taxon>
        <taxon>Gammaproteobacteria</taxon>
        <taxon>Oceanospirillales</taxon>
        <taxon>Oceanospirillaceae</taxon>
        <taxon>Marinobacterium</taxon>
    </lineage>
</organism>
<gene>
    <name evidence="4" type="ORF">SAMN05421647_107165</name>
</gene>
<sequence>MTGIEPQKRNAVRGLIIQNDQVLLLKKDGYETGGVRYALPGGGQDAGESLADALKRECQEEIGSSAEVGNLVAVTDFIKQRATEPVTWRHVVEFLFLCSLPDDYQPRNGPAPDKHQVDVVWMPVARLGELQLFPQFLNTLIPAITGGQTQDIYQGRFVDTGFED</sequence>
<dbReference type="Proteomes" id="UP000186895">
    <property type="component" value="Unassembled WGS sequence"/>
</dbReference>
<protein>
    <submittedName>
        <fullName evidence="4">ADP-ribose pyrophosphatase YjhB, NUDIX family</fullName>
    </submittedName>
</protein>